<dbReference type="Gene3D" id="3.40.50.1820">
    <property type="entry name" value="alpha/beta hydrolase"/>
    <property type="match status" value="1"/>
</dbReference>
<gene>
    <name evidence="4" type="ORF">JOE61_001036</name>
</gene>
<feature type="region of interest" description="Disordered" evidence="2">
    <location>
        <begin position="1"/>
        <end position="25"/>
    </location>
</feature>
<dbReference type="PANTHER" id="PTHR43798:SF31">
    <property type="entry name" value="AB HYDROLASE SUPERFAMILY PROTEIN YCLE"/>
    <property type="match status" value="1"/>
</dbReference>
<dbReference type="EMBL" id="JAFBBZ010000001">
    <property type="protein sequence ID" value="MBM7507222.1"/>
    <property type="molecule type" value="Genomic_DNA"/>
</dbReference>
<dbReference type="Proteomes" id="UP000732378">
    <property type="component" value="Unassembled WGS sequence"/>
</dbReference>
<sequence>MTTATRHPSAPGSPTGPAGPTGPRTVRVPVDGGELTCGVWGPEDPDAPVVLAVHGITAHHRCWPLVAEALPGHRVVAPDLRGRGRSASLPAPYGLEQHARDLEQVLDHLDVARAGLVGHSMGAFVVLTLAARIGERATGLVLVDGGLPLLAPAGGAPSPTATPDDVLGPAAARLRMTFESHEVYRDFWREHPAFAHDWSPVVEGYVDYDLEGRAPHLKPSAVVEAVAADAAQLFGGAAYEAAMRAVRVPTTFLRAPRGLMDEPQALYAPDAAERAREWLPQLRDVEVEDVNHYTIVLGPRGAEAVAAVTRDIPA</sequence>
<feature type="compositionally biased region" description="Low complexity" evidence="2">
    <location>
        <begin position="8"/>
        <end position="23"/>
    </location>
</feature>
<name>A0ABS2M7Q2_9ACTN</name>
<dbReference type="SUPFAM" id="SSF53474">
    <property type="entry name" value="alpha/beta-Hydrolases"/>
    <property type="match status" value="1"/>
</dbReference>
<evidence type="ECO:0000259" key="3">
    <source>
        <dbReference type="Pfam" id="PF00561"/>
    </source>
</evidence>
<keyword evidence="5" id="KW-1185">Reference proteome</keyword>
<keyword evidence="1" id="KW-0378">Hydrolase</keyword>
<dbReference type="InterPro" id="IPR000639">
    <property type="entry name" value="Epox_hydrolase-like"/>
</dbReference>
<organism evidence="4 5">
    <name type="scientific">Nocardioides salarius</name>
    <dbReference type="NCBI Taxonomy" id="374513"/>
    <lineage>
        <taxon>Bacteria</taxon>
        <taxon>Bacillati</taxon>
        <taxon>Actinomycetota</taxon>
        <taxon>Actinomycetes</taxon>
        <taxon>Propionibacteriales</taxon>
        <taxon>Nocardioidaceae</taxon>
        <taxon>Nocardioides</taxon>
    </lineage>
</organism>
<dbReference type="PANTHER" id="PTHR43798">
    <property type="entry name" value="MONOACYLGLYCEROL LIPASE"/>
    <property type="match status" value="1"/>
</dbReference>
<comment type="caution">
    <text evidence="4">The sequence shown here is derived from an EMBL/GenBank/DDBJ whole genome shotgun (WGS) entry which is preliminary data.</text>
</comment>
<dbReference type="PRINTS" id="PR00412">
    <property type="entry name" value="EPOXHYDRLASE"/>
</dbReference>
<reference evidence="4 5" key="1">
    <citation type="submission" date="2021-01" db="EMBL/GenBank/DDBJ databases">
        <title>Sequencing the genomes of 1000 actinobacteria strains.</title>
        <authorList>
            <person name="Klenk H.-P."/>
        </authorList>
    </citation>
    <scope>NUCLEOTIDE SEQUENCE [LARGE SCALE GENOMIC DNA]</scope>
    <source>
        <strain evidence="4 5">DSM 18239</strain>
    </source>
</reference>
<feature type="domain" description="AB hydrolase-1" evidence="3">
    <location>
        <begin position="48"/>
        <end position="298"/>
    </location>
</feature>
<evidence type="ECO:0000313" key="5">
    <source>
        <dbReference type="Proteomes" id="UP000732378"/>
    </source>
</evidence>
<dbReference type="InterPro" id="IPR029058">
    <property type="entry name" value="AB_hydrolase_fold"/>
</dbReference>
<evidence type="ECO:0000256" key="2">
    <source>
        <dbReference type="SAM" id="MobiDB-lite"/>
    </source>
</evidence>
<evidence type="ECO:0000256" key="1">
    <source>
        <dbReference type="ARBA" id="ARBA00022801"/>
    </source>
</evidence>
<accession>A0ABS2M7Q2</accession>
<dbReference type="Pfam" id="PF00561">
    <property type="entry name" value="Abhydrolase_1"/>
    <property type="match status" value="1"/>
</dbReference>
<dbReference type="InterPro" id="IPR050266">
    <property type="entry name" value="AB_hydrolase_sf"/>
</dbReference>
<dbReference type="PRINTS" id="PR00111">
    <property type="entry name" value="ABHYDROLASE"/>
</dbReference>
<proteinExistence type="predicted"/>
<dbReference type="RefSeq" id="WP_193669119.1">
    <property type="nucleotide sequence ID" value="NZ_JACDTV010000007.1"/>
</dbReference>
<evidence type="ECO:0000313" key="4">
    <source>
        <dbReference type="EMBL" id="MBM7507222.1"/>
    </source>
</evidence>
<protein>
    <submittedName>
        <fullName evidence="4">Pimeloyl-ACP methyl ester carboxylesterase</fullName>
    </submittedName>
</protein>
<dbReference type="InterPro" id="IPR000073">
    <property type="entry name" value="AB_hydrolase_1"/>
</dbReference>